<organism evidence="1 2">
    <name type="scientific">Portibacter lacus</name>
    <dbReference type="NCBI Taxonomy" id="1099794"/>
    <lineage>
        <taxon>Bacteria</taxon>
        <taxon>Pseudomonadati</taxon>
        <taxon>Bacteroidota</taxon>
        <taxon>Saprospiria</taxon>
        <taxon>Saprospirales</taxon>
        <taxon>Haliscomenobacteraceae</taxon>
        <taxon>Portibacter</taxon>
    </lineage>
</organism>
<dbReference type="AlphaFoldDB" id="A0AA37SME0"/>
<evidence type="ECO:0000313" key="2">
    <source>
        <dbReference type="Proteomes" id="UP001156666"/>
    </source>
</evidence>
<reference evidence="1" key="2">
    <citation type="submission" date="2023-01" db="EMBL/GenBank/DDBJ databases">
        <title>Draft genome sequence of Portibacter lacus strain NBRC 108769.</title>
        <authorList>
            <person name="Sun Q."/>
            <person name="Mori K."/>
        </authorList>
    </citation>
    <scope>NUCLEOTIDE SEQUENCE</scope>
    <source>
        <strain evidence="1">NBRC 108769</strain>
    </source>
</reference>
<accession>A0AA37SME0</accession>
<dbReference type="EMBL" id="BSOH01000002">
    <property type="protein sequence ID" value="GLR16012.1"/>
    <property type="molecule type" value="Genomic_DNA"/>
</dbReference>
<dbReference type="Proteomes" id="UP001156666">
    <property type="component" value="Unassembled WGS sequence"/>
</dbReference>
<evidence type="ECO:0000313" key="1">
    <source>
        <dbReference type="EMBL" id="GLR16012.1"/>
    </source>
</evidence>
<gene>
    <name evidence="1" type="ORF">GCM10007940_06270</name>
</gene>
<comment type="caution">
    <text evidence="1">The sequence shown here is derived from an EMBL/GenBank/DDBJ whole genome shotgun (WGS) entry which is preliminary data.</text>
</comment>
<name>A0AA37SME0_9BACT</name>
<protein>
    <submittedName>
        <fullName evidence="1">Uncharacterized protein</fullName>
    </submittedName>
</protein>
<proteinExistence type="predicted"/>
<keyword evidence="2" id="KW-1185">Reference proteome</keyword>
<reference evidence="1" key="1">
    <citation type="journal article" date="2014" name="Int. J. Syst. Evol. Microbiol.">
        <title>Complete genome sequence of Corynebacterium casei LMG S-19264T (=DSM 44701T), isolated from a smear-ripened cheese.</title>
        <authorList>
            <consortium name="US DOE Joint Genome Institute (JGI-PGF)"/>
            <person name="Walter F."/>
            <person name="Albersmeier A."/>
            <person name="Kalinowski J."/>
            <person name="Ruckert C."/>
        </authorList>
    </citation>
    <scope>NUCLEOTIDE SEQUENCE</scope>
    <source>
        <strain evidence="1">NBRC 108769</strain>
    </source>
</reference>
<sequence length="79" mass="9398">MWGEIQDWKVIPNQEFWIDDNYDTRKNIAHGIASIDIEVIEEIIPKIEVINKVAFEFINDWKETRLNPQITSDIKDKLI</sequence>
<dbReference type="RefSeq" id="WP_235294874.1">
    <property type="nucleotide sequence ID" value="NZ_BSOH01000002.1"/>
</dbReference>